<keyword evidence="6" id="KW-1185">Reference proteome</keyword>
<name>A0ABM0MNK7_SACKO</name>
<gene>
    <name evidence="7" type="primary">LOC102803234</name>
</gene>
<dbReference type="Proteomes" id="UP000694865">
    <property type="component" value="Unplaced"/>
</dbReference>
<sequence>MKHCLEMMDEATYRRMVKLFCSLLILMLMCLESVDTASRSPRTYRYIFNDRKDTEDDDIHVGHHIPHTNYENINDISNQNPALLSNLVTFSTARPTTPPWHVTSFPDPNTYDDDTEKSESHNRDKRRVMIHPEMSVCDSKSGWVTKKWATDIYGQNVTVLSMFKIRDNTTIGQYFYETSCKTTGETAPPENNCRGIDTHEYSSVCKEKKTWAYAMIQTTYGTEDWDWIAIKTSCVCALQRREEPLIRSTRDALLFALLRKLRK</sequence>
<evidence type="ECO:0000313" key="6">
    <source>
        <dbReference type="Proteomes" id="UP000694865"/>
    </source>
</evidence>
<evidence type="ECO:0000259" key="5">
    <source>
        <dbReference type="SMART" id="SM00140"/>
    </source>
</evidence>
<keyword evidence="4" id="KW-0732">Signal</keyword>
<evidence type="ECO:0000256" key="3">
    <source>
        <dbReference type="SAM" id="MobiDB-lite"/>
    </source>
</evidence>
<dbReference type="PANTHER" id="PTHR11589">
    <property type="entry name" value="NERVE GROWTH FACTOR NGF -RELATED"/>
    <property type="match status" value="1"/>
</dbReference>
<feature type="region of interest" description="Disordered" evidence="3">
    <location>
        <begin position="98"/>
        <end position="124"/>
    </location>
</feature>
<evidence type="ECO:0000256" key="1">
    <source>
        <dbReference type="ARBA" id="ARBA00010783"/>
    </source>
</evidence>
<feature type="domain" description="Nerve growth factor-related" evidence="5">
    <location>
        <begin position="129"/>
        <end position="237"/>
    </location>
</feature>
<protein>
    <submittedName>
        <fullName evidence="7">Neurotrophin-4-like</fullName>
    </submittedName>
</protein>
<dbReference type="Pfam" id="PF00243">
    <property type="entry name" value="NGF"/>
    <property type="match status" value="1"/>
</dbReference>
<dbReference type="InterPro" id="IPR029034">
    <property type="entry name" value="Cystine-knot_cytokine"/>
</dbReference>
<evidence type="ECO:0000313" key="7">
    <source>
        <dbReference type="RefSeq" id="XP_006821598.1"/>
    </source>
</evidence>
<dbReference type="SMART" id="SM00140">
    <property type="entry name" value="NGF"/>
    <property type="match status" value="1"/>
</dbReference>
<feature type="signal peptide" evidence="4">
    <location>
        <begin position="1"/>
        <end position="36"/>
    </location>
</feature>
<dbReference type="GeneID" id="102803234"/>
<organism evidence="6 7">
    <name type="scientific">Saccoglossus kowalevskii</name>
    <name type="common">Acorn worm</name>
    <dbReference type="NCBI Taxonomy" id="10224"/>
    <lineage>
        <taxon>Eukaryota</taxon>
        <taxon>Metazoa</taxon>
        <taxon>Hemichordata</taxon>
        <taxon>Enteropneusta</taxon>
        <taxon>Harrimaniidae</taxon>
        <taxon>Saccoglossus</taxon>
    </lineage>
</organism>
<dbReference type="SUPFAM" id="SSF57501">
    <property type="entry name" value="Cystine-knot cytokines"/>
    <property type="match status" value="1"/>
</dbReference>
<accession>A0ABM0MNK7</accession>
<dbReference type="Gene3D" id="2.10.90.10">
    <property type="entry name" value="Cystine-knot cytokines"/>
    <property type="match status" value="1"/>
</dbReference>
<proteinExistence type="inferred from homology"/>
<dbReference type="InterPro" id="IPR002072">
    <property type="entry name" value="Nerve_growth_factor-rel"/>
</dbReference>
<dbReference type="InterPro" id="IPR020408">
    <property type="entry name" value="Nerve_growth_factor-like"/>
</dbReference>
<comment type="similarity">
    <text evidence="1">Belongs to the NGF-beta family.</text>
</comment>
<reference evidence="7" key="1">
    <citation type="submission" date="2025-08" db="UniProtKB">
        <authorList>
            <consortium name="RefSeq"/>
        </authorList>
    </citation>
    <scope>IDENTIFICATION</scope>
    <source>
        <tissue evidence="7">Testes</tissue>
    </source>
</reference>
<dbReference type="PANTHER" id="PTHR11589:SF11">
    <property type="entry name" value="PREPRO-NEUROTROPHIN"/>
    <property type="match status" value="1"/>
</dbReference>
<evidence type="ECO:0000256" key="4">
    <source>
        <dbReference type="SAM" id="SignalP"/>
    </source>
</evidence>
<feature type="chain" id="PRO_5045703863" evidence="4">
    <location>
        <begin position="37"/>
        <end position="263"/>
    </location>
</feature>
<dbReference type="RefSeq" id="XP_006821598.1">
    <property type="nucleotide sequence ID" value="XM_006821535.1"/>
</dbReference>
<evidence type="ECO:0000256" key="2">
    <source>
        <dbReference type="ARBA" id="ARBA00023030"/>
    </source>
</evidence>
<keyword evidence="2" id="KW-0339">Growth factor</keyword>
<dbReference type="PROSITE" id="PS50270">
    <property type="entry name" value="NGF_2"/>
    <property type="match status" value="1"/>
</dbReference>
<dbReference type="PRINTS" id="PR00268">
    <property type="entry name" value="NGF"/>
</dbReference>